<accession>A0ABX5ETM6</accession>
<evidence type="ECO:0000313" key="2">
    <source>
        <dbReference type="Proteomes" id="UP000238836"/>
    </source>
</evidence>
<dbReference type="RefSeq" id="WP_106341705.1">
    <property type="nucleotide sequence ID" value="NZ_PVTZ01000002.1"/>
</dbReference>
<dbReference type="Pfam" id="PF05402">
    <property type="entry name" value="PqqD"/>
    <property type="match status" value="1"/>
</dbReference>
<sequence length="91" mass="10723">MRIQVNLAKVGWTRIDGQLVIYRPENEKYFVCNETSEFIWQILIEKAVTVQELIQSFQKYYDCEPDLVEADILQVIELLKEESIILVEETA</sequence>
<keyword evidence="2" id="KW-1185">Reference proteome</keyword>
<protein>
    <submittedName>
        <fullName evidence="1">Coenzyme PQQ synthesis protein D (PqqD)</fullName>
    </submittedName>
</protein>
<gene>
    <name evidence="1" type="ORF">CLV36_10234</name>
</gene>
<dbReference type="Gene3D" id="1.10.10.1150">
    <property type="entry name" value="Coenzyme PQQ synthesis protein D (PqqD)"/>
    <property type="match status" value="1"/>
</dbReference>
<evidence type="ECO:0000313" key="1">
    <source>
        <dbReference type="EMBL" id="PRZ16326.1"/>
    </source>
</evidence>
<organism evidence="1 2">
    <name type="scientific">Laceyella sediminis</name>
    <dbReference type="NCBI Taxonomy" id="573074"/>
    <lineage>
        <taxon>Bacteria</taxon>
        <taxon>Bacillati</taxon>
        <taxon>Bacillota</taxon>
        <taxon>Bacilli</taxon>
        <taxon>Bacillales</taxon>
        <taxon>Thermoactinomycetaceae</taxon>
        <taxon>Laceyella</taxon>
    </lineage>
</organism>
<comment type="caution">
    <text evidence="1">The sequence shown here is derived from an EMBL/GenBank/DDBJ whole genome shotgun (WGS) entry which is preliminary data.</text>
</comment>
<dbReference type="Proteomes" id="UP000238836">
    <property type="component" value="Unassembled WGS sequence"/>
</dbReference>
<reference evidence="1 2" key="1">
    <citation type="submission" date="2018-03" db="EMBL/GenBank/DDBJ databases">
        <title>Genomic Encyclopedia of Archaeal and Bacterial Type Strains, Phase II (KMG-II): from individual species to whole genera.</title>
        <authorList>
            <person name="Goeker M."/>
        </authorList>
    </citation>
    <scope>NUCLEOTIDE SEQUENCE [LARGE SCALE GENOMIC DNA]</scope>
    <source>
        <strain evidence="1 2">RHA1</strain>
    </source>
</reference>
<dbReference type="InterPro" id="IPR041881">
    <property type="entry name" value="PqqD_sf"/>
</dbReference>
<proteinExistence type="predicted"/>
<dbReference type="InterPro" id="IPR008792">
    <property type="entry name" value="PQQD"/>
</dbReference>
<dbReference type="EMBL" id="PVTZ01000002">
    <property type="protein sequence ID" value="PRZ16326.1"/>
    <property type="molecule type" value="Genomic_DNA"/>
</dbReference>
<name>A0ABX5ETM6_9BACL</name>